<sequence>MFRTTQLQVDFEARSCCNATVKHRPDFRIRLIVNKLDNNVIGATVMTGRNIGDKVYIPEMNLIPSDS</sequence>
<keyword evidence="2" id="KW-1185">Reference proteome</keyword>
<dbReference type="EMBL" id="SDMP01000009">
    <property type="protein sequence ID" value="RYR39166.1"/>
    <property type="molecule type" value="Genomic_DNA"/>
</dbReference>
<protein>
    <submittedName>
        <fullName evidence="1">Uncharacterized protein</fullName>
    </submittedName>
</protein>
<reference evidence="1 2" key="1">
    <citation type="submission" date="2019-01" db="EMBL/GenBank/DDBJ databases">
        <title>Sequencing of cultivated peanut Arachis hypogaea provides insights into genome evolution and oil improvement.</title>
        <authorList>
            <person name="Chen X."/>
        </authorList>
    </citation>
    <scope>NUCLEOTIDE SEQUENCE [LARGE SCALE GENOMIC DNA]</scope>
    <source>
        <strain evidence="2">cv. Fuhuasheng</strain>
        <tissue evidence="1">Leaves</tissue>
    </source>
</reference>
<name>A0A445BKF3_ARAHY</name>
<dbReference type="Proteomes" id="UP000289738">
    <property type="component" value="Chromosome A09"/>
</dbReference>
<comment type="caution">
    <text evidence="1">The sequence shown here is derived from an EMBL/GenBank/DDBJ whole genome shotgun (WGS) entry which is preliminary data.</text>
</comment>
<evidence type="ECO:0000313" key="1">
    <source>
        <dbReference type="EMBL" id="RYR39166.1"/>
    </source>
</evidence>
<proteinExistence type="predicted"/>
<organism evidence="1 2">
    <name type="scientific">Arachis hypogaea</name>
    <name type="common">Peanut</name>
    <dbReference type="NCBI Taxonomy" id="3818"/>
    <lineage>
        <taxon>Eukaryota</taxon>
        <taxon>Viridiplantae</taxon>
        <taxon>Streptophyta</taxon>
        <taxon>Embryophyta</taxon>
        <taxon>Tracheophyta</taxon>
        <taxon>Spermatophyta</taxon>
        <taxon>Magnoliopsida</taxon>
        <taxon>eudicotyledons</taxon>
        <taxon>Gunneridae</taxon>
        <taxon>Pentapetalae</taxon>
        <taxon>rosids</taxon>
        <taxon>fabids</taxon>
        <taxon>Fabales</taxon>
        <taxon>Fabaceae</taxon>
        <taxon>Papilionoideae</taxon>
        <taxon>50 kb inversion clade</taxon>
        <taxon>dalbergioids sensu lato</taxon>
        <taxon>Dalbergieae</taxon>
        <taxon>Pterocarpus clade</taxon>
        <taxon>Arachis</taxon>
    </lineage>
</organism>
<dbReference type="AlphaFoldDB" id="A0A445BKF3"/>
<evidence type="ECO:0000313" key="2">
    <source>
        <dbReference type="Proteomes" id="UP000289738"/>
    </source>
</evidence>
<accession>A0A445BKF3</accession>
<gene>
    <name evidence="1" type="ORF">Ahy_A09g044631</name>
</gene>